<keyword evidence="1" id="KW-0472">Membrane</keyword>
<feature type="transmembrane region" description="Helical" evidence="1">
    <location>
        <begin position="692"/>
        <end position="710"/>
    </location>
</feature>
<reference evidence="2 3" key="1">
    <citation type="submission" date="2015-07" db="EMBL/GenBank/DDBJ databases">
        <title>The genome of Dufourea novaeangliae.</title>
        <authorList>
            <person name="Pan H."/>
            <person name="Kapheim K."/>
        </authorList>
    </citation>
    <scope>NUCLEOTIDE SEQUENCE [LARGE SCALE GENOMIC DNA]</scope>
    <source>
        <strain evidence="2">0120121106</strain>
        <tissue evidence="2">Whole body</tissue>
    </source>
</reference>
<feature type="transmembrane region" description="Helical" evidence="1">
    <location>
        <begin position="660"/>
        <end position="680"/>
    </location>
</feature>
<keyword evidence="3" id="KW-1185">Reference proteome</keyword>
<feature type="transmembrane region" description="Helical" evidence="1">
    <location>
        <begin position="221"/>
        <end position="243"/>
    </location>
</feature>
<dbReference type="AlphaFoldDB" id="A0A154NXU6"/>
<feature type="transmembrane region" description="Helical" evidence="1">
    <location>
        <begin position="562"/>
        <end position="582"/>
    </location>
</feature>
<dbReference type="Proteomes" id="UP000076502">
    <property type="component" value="Unassembled WGS sequence"/>
</dbReference>
<proteinExistence type="predicted"/>
<evidence type="ECO:0000256" key="1">
    <source>
        <dbReference type="SAM" id="Phobius"/>
    </source>
</evidence>
<organism evidence="2 3">
    <name type="scientific">Dufourea novaeangliae</name>
    <name type="common">Sweat bee</name>
    <dbReference type="NCBI Taxonomy" id="178035"/>
    <lineage>
        <taxon>Eukaryota</taxon>
        <taxon>Metazoa</taxon>
        <taxon>Ecdysozoa</taxon>
        <taxon>Arthropoda</taxon>
        <taxon>Hexapoda</taxon>
        <taxon>Insecta</taxon>
        <taxon>Pterygota</taxon>
        <taxon>Neoptera</taxon>
        <taxon>Endopterygota</taxon>
        <taxon>Hymenoptera</taxon>
        <taxon>Apocrita</taxon>
        <taxon>Aculeata</taxon>
        <taxon>Apoidea</taxon>
        <taxon>Anthophila</taxon>
        <taxon>Halictidae</taxon>
        <taxon>Rophitinae</taxon>
        <taxon>Dufourea</taxon>
    </lineage>
</organism>
<feature type="transmembrane region" description="Helical" evidence="1">
    <location>
        <begin position="37"/>
        <end position="61"/>
    </location>
</feature>
<gene>
    <name evidence="2" type="ORF">WN55_00094</name>
</gene>
<sequence length="738" mass="86204">MYSLVLSVAAYTLLLSSFITIVTLLRKQFTQWMNTSLYILSMSDVLFSILTASIILINYMAVDKTNWDNIIFLSNIKWDEEDQKDRFIKFHKMFNDSVNRNNFSMSSECNIMHTIIQYGMFLVPFTNSFVSLLVFSTQCNLNVFSLKYQCLKSFQLQGYVVEKMNETDSRTSKSKVQSTESCETIERENIQFDLKCKLIERFKRRFLRVFKYNEIKKDNKMTVTVFVISQWIIPILVTGLLFLSEYDNRNYIKDLKNMECFTGNNLLFDDCQNNIKVINTIQNYSSLYAIPLHQDYINNTEPLHIPNENNTQVNEIIFKVQNIVHSALQTHNTSYNINHARPYNTSDQLNMMKYLDMHTQILKYNTDNASSKGSSVEITEYENAYNLTSPDNKISLHDIQSENNSNEYNKEALLFNHLMTNFSKNITAKDDNANNEIFISTAEILQSDIFQTEKFGISEKLTDTTTKRNVSNVSNDQIYAEILKRSHNTIHHTVKNSFKHDQQHDRKQQRKLEENLKHNFIMNRPNVHSVIQMITDQNNNVSNTTSMYMMDTCLIPIKFLKLHLIVFLFVVYFLPILFCSILHQHGKLNCQLILDKLKAKHEMLPNNFNVGSANDIDNTNFNKIFNENLNGNKKEQLEIEHDKKRMELNMIVQMENTLKLFGIIKMSSLCGTILWTPIFFEVLFKIFVQLHVPKWLLSGTYLVAVAFGILRNMFNLKMIKLQDIGTYFTKTNSVHPVN</sequence>
<name>A0A154NXU6_DUFNO</name>
<evidence type="ECO:0000313" key="3">
    <source>
        <dbReference type="Proteomes" id="UP000076502"/>
    </source>
</evidence>
<protein>
    <submittedName>
        <fullName evidence="2">Uncharacterized protein</fullName>
    </submittedName>
</protein>
<keyword evidence="1" id="KW-1133">Transmembrane helix</keyword>
<evidence type="ECO:0000313" key="2">
    <source>
        <dbReference type="EMBL" id="KZC03914.1"/>
    </source>
</evidence>
<feature type="transmembrane region" description="Helical" evidence="1">
    <location>
        <begin position="115"/>
        <end position="135"/>
    </location>
</feature>
<dbReference type="EMBL" id="KQ434772">
    <property type="protein sequence ID" value="KZC03914.1"/>
    <property type="molecule type" value="Genomic_DNA"/>
</dbReference>
<accession>A0A154NXU6</accession>
<feature type="transmembrane region" description="Helical" evidence="1">
    <location>
        <begin position="6"/>
        <end position="25"/>
    </location>
</feature>
<keyword evidence="1" id="KW-0812">Transmembrane</keyword>